<sequence>MKKLTPKQKKNISLRWKIGLYLSVFSFVLVAIVFIFQALLLEPMYEASKKRTVENVSNAIVNIVKEDDDADDIEEYINIAQETNETCIRVLRESEVFPGTYEDTYLESGGKNLGCRLYKMSSNEILTQIANAENSDKGESMVVQDTNLITPTNGERFRNITYTRIIKDHDGNKSIVMVYSNITPISTTKKTLSMQMWYISAIILVAVLVLTYIMYRTIARPLILINQSAKTLPEGKYERITVQNYREAEELNDTLLTAAEDIQQADKAKRDLIANVSHDLRTPLTMISGYGEMMKDLPEEKTDENIQVIIDESKRLTALVNDLLDLSKLQEEKIHLEKENFDLTKVLHTQLQKYDVYHMQEGFTIDTELSAEAIINADIKRIEQVFNNFMTNAINYSGDKKHIIVREILENNKVRVEIQDFGEGIAKDDISKIWDRYYKIDKEHVRVSNGSGIGLAIVKEILELHNAKYGVISNLGEGSTFWFEFPIVK</sequence>
<evidence type="ECO:0000256" key="1">
    <source>
        <dbReference type="ARBA" id="ARBA00000085"/>
    </source>
</evidence>
<keyword evidence="11 12" id="KW-0472">Membrane</keyword>
<keyword evidence="12" id="KW-0812">Transmembrane</keyword>
<dbReference type="CDD" id="cd00082">
    <property type="entry name" value="HisKA"/>
    <property type="match status" value="1"/>
</dbReference>
<feature type="transmembrane region" description="Helical" evidence="12">
    <location>
        <begin position="20"/>
        <end position="41"/>
    </location>
</feature>
<dbReference type="Pfam" id="PF00512">
    <property type="entry name" value="HisKA"/>
    <property type="match status" value="1"/>
</dbReference>
<dbReference type="SMART" id="SM00388">
    <property type="entry name" value="HisKA"/>
    <property type="match status" value="1"/>
</dbReference>
<keyword evidence="10" id="KW-0902">Two-component regulatory system</keyword>
<dbReference type="GO" id="GO:0005524">
    <property type="term" value="F:ATP binding"/>
    <property type="evidence" value="ECO:0007669"/>
    <property type="project" value="UniProtKB-KW"/>
</dbReference>
<dbReference type="GO" id="GO:0005886">
    <property type="term" value="C:plasma membrane"/>
    <property type="evidence" value="ECO:0007669"/>
    <property type="project" value="UniProtKB-SubCell"/>
</dbReference>
<dbReference type="GO" id="GO:0016036">
    <property type="term" value="P:cellular response to phosphate starvation"/>
    <property type="evidence" value="ECO:0007669"/>
    <property type="project" value="TreeGrafter"/>
</dbReference>
<evidence type="ECO:0000256" key="2">
    <source>
        <dbReference type="ARBA" id="ARBA00004236"/>
    </source>
</evidence>
<organism evidence="14 15">
    <name type="scientific">Solobacterium moorei</name>
    <dbReference type="NCBI Taxonomy" id="102148"/>
    <lineage>
        <taxon>Bacteria</taxon>
        <taxon>Bacillati</taxon>
        <taxon>Bacillota</taxon>
        <taxon>Erysipelotrichia</taxon>
        <taxon>Erysipelotrichales</taxon>
        <taxon>Erysipelotrichaceae</taxon>
        <taxon>Solobacterium</taxon>
    </lineage>
</organism>
<proteinExistence type="predicted"/>
<dbReference type="EC" id="2.7.13.3" evidence="3"/>
<evidence type="ECO:0000259" key="13">
    <source>
        <dbReference type="PROSITE" id="PS50109"/>
    </source>
</evidence>
<keyword evidence="4" id="KW-1003">Cell membrane</keyword>
<dbReference type="Pfam" id="PF02518">
    <property type="entry name" value="HATPase_c"/>
    <property type="match status" value="1"/>
</dbReference>
<dbReference type="PROSITE" id="PS50109">
    <property type="entry name" value="HIS_KIN"/>
    <property type="match status" value="1"/>
</dbReference>
<protein>
    <recommendedName>
        <fullName evidence="3">histidine kinase</fullName>
        <ecNumber evidence="3">2.7.13.3</ecNumber>
    </recommendedName>
</protein>
<dbReference type="InterPro" id="IPR036890">
    <property type="entry name" value="HATPase_C_sf"/>
</dbReference>
<evidence type="ECO:0000256" key="5">
    <source>
        <dbReference type="ARBA" id="ARBA00022553"/>
    </source>
</evidence>
<evidence type="ECO:0000256" key="12">
    <source>
        <dbReference type="SAM" id="Phobius"/>
    </source>
</evidence>
<dbReference type="InterPro" id="IPR004358">
    <property type="entry name" value="Sig_transdc_His_kin-like_C"/>
</dbReference>
<dbReference type="GO" id="GO:0000155">
    <property type="term" value="F:phosphorelay sensor kinase activity"/>
    <property type="evidence" value="ECO:0007669"/>
    <property type="project" value="InterPro"/>
</dbReference>
<dbReference type="SUPFAM" id="SSF47384">
    <property type="entry name" value="Homodimeric domain of signal transducing histidine kinase"/>
    <property type="match status" value="1"/>
</dbReference>
<evidence type="ECO:0000256" key="11">
    <source>
        <dbReference type="ARBA" id="ARBA00023136"/>
    </source>
</evidence>
<name>A0A412PEX1_9FIRM</name>
<dbReference type="FunFam" id="3.30.565.10:FF:000006">
    <property type="entry name" value="Sensor histidine kinase WalK"/>
    <property type="match status" value="1"/>
</dbReference>
<dbReference type="Gene3D" id="6.10.340.10">
    <property type="match status" value="1"/>
</dbReference>
<dbReference type="FunFam" id="1.10.287.130:FF:000008">
    <property type="entry name" value="Two-component sensor histidine kinase"/>
    <property type="match status" value="1"/>
</dbReference>
<evidence type="ECO:0000256" key="6">
    <source>
        <dbReference type="ARBA" id="ARBA00022679"/>
    </source>
</evidence>
<accession>A0A412PEX1</accession>
<dbReference type="InterPro" id="IPR003661">
    <property type="entry name" value="HisK_dim/P_dom"/>
</dbReference>
<evidence type="ECO:0000256" key="8">
    <source>
        <dbReference type="ARBA" id="ARBA00022777"/>
    </source>
</evidence>
<dbReference type="GO" id="GO:0004721">
    <property type="term" value="F:phosphoprotein phosphatase activity"/>
    <property type="evidence" value="ECO:0007669"/>
    <property type="project" value="TreeGrafter"/>
</dbReference>
<feature type="transmembrane region" description="Helical" evidence="12">
    <location>
        <begin position="196"/>
        <end position="215"/>
    </location>
</feature>
<gene>
    <name evidence="14" type="ORF">DWX20_05005</name>
</gene>
<dbReference type="Gene3D" id="3.30.565.10">
    <property type="entry name" value="Histidine kinase-like ATPase, C-terminal domain"/>
    <property type="match status" value="1"/>
</dbReference>
<comment type="subcellular location">
    <subcellularLocation>
        <location evidence="2">Cell membrane</location>
    </subcellularLocation>
</comment>
<keyword evidence="7" id="KW-0547">Nucleotide-binding</keyword>
<dbReference type="PANTHER" id="PTHR45453">
    <property type="entry name" value="PHOSPHATE REGULON SENSOR PROTEIN PHOR"/>
    <property type="match status" value="1"/>
</dbReference>
<dbReference type="SMART" id="SM00387">
    <property type="entry name" value="HATPase_c"/>
    <property type="match status" value="1"/>
</dbReference>
<keyword evidence="12" id="KW-1133">Transmembrane helix</keyword>
<comment type="caution">
    <text evidence="14">The sequence shown here is derived from an EMBL/GenBank/DDBJ whole genome shotgun (WGS) entry which is preliminary data.</text>
</comment>
<keyword evidence="8 14" id="KW-0418">Kinase</keyword>
<keyword evidence="6" id="KW-0808">Transferase</keyword>
<dbReference type="PRINTS" id="PR00344">
    <property type="entry name" value="BCTRLSENSOR"/>
</dbReference>
<dbReference type="Gene3D" id="1.10.287.130">
    <property type="match status" value="1"/>
</dbReference>
<dbReference type="SUPFAM" id="SSF55874">
    <property type="entry name" value="ATPase domain of HSP90 chaperone/DNA topoisomerase II/histidine kinase"/>
    <property type="match status" value="1"/>
</dbReference>
<evidence type="ECO:0000313" key="14">
    <source>
        <dbReference type="EMBL" id="RGT56169.1"/>
    </source>
</evidence>
<evidence type="ECO:0000313" key="15">
    <source>
        <dbReference type="Proteomes" id="UP000284731"/>
    </source>
</evidence>
<evidence type="ECO:0000256" key="7">
    <source>
        <dbReference type="ARBA" id="ARBA00022741"/>
    </source>
</evidence>
<dbReference type="InterPro" id="IPR050351">
    <property type="entry name" value="BphY/WalK/GraS-like"/>
</dbReference>
<evidence type="ECO:0000256" key="9">
    <source>
        <dbReference type="ARBA" id="ARBA00022840"/>
    </source>
</evidence>
<comment type="catalytic activity">
    <reaction evidence="1">
        <text>ATP + protein L-histidine = ADP + protein N-phospho-L-histidine.</text>
        <dbReference type="EC" id="2.7.13.3"/>
    </reaction>
</comment>
<evidence type="ECO:0000256" key="10">
    <source>
        <dbReference type="ARBA" id="ARBA00023012"/>
    </source>
</evidence>
<dbReference type="InterPro" id="IPR003594">
    <property type="entry name" value="HATPase_dom"/>
</dbReference>
<dbReference type="AlphaFoldDB" id="A0A412PEX1"/>
<dbReference type="RefSeq" id="WP_118764716.1">
    <property type="nucleotide sequence ID" value="NZ_CABJCF010000002.1"/>
</dbReference>
<feature type="domain" description="Histidine kinase" evidence="13">
    <location>
        <begin position="275"/>
        <end position="489"/>
    </location>
</feature>
<dbReference type="InterPro" id="IPR036097">
    <property type="entry name" value="HisK_dim/P_sf"/>
</dbReference>
<evidence type="ECO:0000256" key="3">
    <source>
        <dbReference type="ARBA" id="ARBA00012438"/>
    </source>
</evidence>
<dbReference type="EMBL" id="QRWX01000002">
    <property type="protein sequence ID" value="RGT56169.1"/>
    <property type="molecule type" value="Genomic_DNA"/>
</dbReference>
<keyword evidence="9" id="KW-0067">ATP-binding</keyword>
<dbReference type="PANTHER" id="PTHR45453:SF1">
    <property type="entry name" value="PHOSPHATE REGULON SENSOR PROTEIN PHOR"/>
    <property type="match status" value="1"/>
</dbReference>
<evidence type="ECO:0000256" key="4">
    <source>
        <dbReference type="ARBA" id="ARBA00022475"/>
    </source>
</evidence>
<keyword evidence="5" id="KW-0597">Phosphoprotein</keyword>
<dbReference type="Proteomes" id="UP000284731">
    <property type="component" value="Unassembled WGS sequence"/>
</dbReference>
<reference evidence="14 15" key="1">
    <citation type="submission" date="2018-08" db="EMBL/GenBank/DDBJ databases">
        <title>A genome reference for cultivated species of the human gut microbiota.</title>
        <authorList>
            <person name="Zou Y."/>
            <person name="Xue W."/>
            <person name="Luo G."/>
        </authorList>
    </citation>
    <scope>NUCLEOTIDE SEQUENCE [LARGE SCALE GENOMIC DNA]</scope>
    <source>
        <strain evidence="14 15">AF18-46</strain>
    </source>
</reference>
<dbReference type="InterPro" id="IPR005467">
    <property type="entry name" value="His_kinase_dom"/>
</dbReference>